<keyword evidence="1" id="KW-0418">Kinase</keyword>
<dbReference type="AlphaFoldDB" id="A0ABD5ZB22"/>
<protein>
    <submittedName>
        <fullName evidence="1">PAS domain-containing sensor histidine kinase</fullName>
    </submittedName>
</protein>
<reference evidence="1 2" key="1">
    <citation type="journal article" date="2019" name="Int. J. Syst. Evol. Microbiol.">
        <title>The Global Catalogue of Microorganisms (GCM) 10K type strain sequencing project: providing services to taxonomists for standard genome sequencing and annotation.</title>
        <authorList>
            <consortium name="The Broad Institute Genomics Platform"/>
            <consortium name="The Broad Institute Genome Sequencing Center for Infectious Disease"/>
            <person name="Wu L."/>
            <person name="Ma J."/>
        </authorList>
    </citation>
    <scope>NUCLEOTIDE SEQUENCE [LARGE SCALE GENOMIC DNA]</scope>
    <source>
        <strain evidence="1 2">DSM 29988</strain>
    </source>
</reference>
<organism evidence="1 2">
    <name type="scientific">Haloferax namakaokahaiae</name>
    <dbReference type="NCBI Taxonomy" id="1748331"/>
    <lineage>
        <taxon>Archaea</taxon>
        <taxon>Methanobacteriati</taxon>
        <taxon>Methanobacteriota</taxon>
        <taxon>Stenosarchaea group</taxon>
        <taxon>Halobacteria</taxon>
        <taxon>Halobacteriales</taxon>
        <taxon>Haloferacaceae</taxon>
        <taxon>Haloferax</taxon>
    </lineage>
</organism>
<dbReference type="Gene3D" id="3.30.565.10">
    <property type="entry name" value="Histidine kinase-like ATPase, C-terminal domain"/>
    <property type="match status" value="1"/>
</dbReference>
<sequence>MADVSLIERGFDELPTEVALLNGSGDIVYTNRAWRTFAEANEYVGSVDSVGVNYFDVCDAASEEDELAGVVADGIRSILAGQRDIFTAEYPCHSPSVYRWFLLIAVPFLTQRHGKFALVMHLDITDRRLAELQVNEKNQHLTMLMHLFSSELTDELERARELTQKLVEDDGEDARALRETLNRIESVLGRSVALADQTRVVELERVDFRDAATRAWGDLGRHGDVSCRIVGDGTFDADRHLLGLLLASILVNRVEGNVQSKAPTYVVIGTTTDGLYIEDNGTPPSNEQRTIATPAGQLLGVDYESVGLSIASRIADLHGWSFEIVDSELGGIRIEVDGISWE</sequence>
<proteinExistence type="predicted"/>
<dbReference type="Proteomes" id="UP001596481">
    <property type="component" value="Unassembled WGS sequence"/>
</dbReference>
<name>A0ABD5ZB22_9EURY</name>
<dbReference type="Gene3D" id="3.30.450.20">
    <property type="entry name" value="PAS domain"/>
    <property type="match status" value="1"/>
</dbReference>
<comment type="caution">
    <text evidence="1">The sequence shown here is derived from an EMBL/GenBank/DDBJ whole genome shotgun (WGS) entry which is preliminary data.</text>
</comment>
<dbReference type="RefSeq" id="WP_390221663.1">
    <property type="nucleotide sequence ID" value="NZ_JBHTAA010000001.1"/>
</dbReference>
<dbReference type="InterPro" id="IPR036890">
    <property type="entry name" value="HATPase_C_sf"/>
</dbReference>
<accession>A0ABD5ZB22</accession>
<evidence type="ECO:0000313" key="1">
    <source>
        <dbReference type="EMBL" id="MFC7202363.1"/>
    </source>
</evidence>
<keyword evidence="1" id="KW-0808">Transferase</keyword>
<gene>
    <name evidence="1" type="ORF">ACFQJC_02470</name>
</gene>
<evidence type="ECO:0000313" key="2">
    <source>
        <dbReference type="Proteomes" id="UP001596481"/>
    </source>
</evidence>
<keyword evidence="2" id="KW-1185">Reference proteome</keyword>
<dbReference type="SUPFAM" id="SSF55874">
    <property type="entry name" value="ATPase domain of HSP90 chaperone/DNA topoisomerase II/histidine kinase"/>
    <property type="match status" value="1"/>
</dbReference>
<dbReference type="GO" id="GO:0016301">
    <property type="term" value="F:kinase activity"/>
    <property type="evidence" value="ECO:0007669"/>
    <property type="project" value="UniProtKB-KW"/>
</dbReference>
<dbReference type="EMBL" id="JBHTAA010000001">
    <property type="protein sequence ID" value="MFC7202363.1"/>
    <property type="molecule type" value="Genomic_DNA"/>
</dbReference>